<dbReference type="EMBL" id="BAAAGS010000105">
    <property type="protein sequence ID" value="GAA0563695.1"/>
    <property type="molecule type" value="Genomic_DNA"/>
</dbReference>
<evidence type="ECO:0000313" key="2">
    <source>
        <dbReference type="Proteomes" id="UP001500729"/>
    </source>
</evidence>
<proteinExistence type="predicted"/>
<protein>
    <submittedName>
        <fullName evidence="1">Uncharacterized protein</fullName>
    </submittedName>
</protein>
<dbReference type="Proteomes" id="UP001500729">
    <property type="component" value="Unassembled WGS sequence"/>
</dbReference>
<reference evidence="1 2" key="1">
    <citation type="journal article" date="2019" name="Int. J. Syst. Evol. Microbiol.">
        <title>The Global Catalogue of Microorganisms (GCM) 10K type strain sequencing project: providing services to taxonomists for standard genome sequencing and annotation.</title>
        <authorList>
            <consortium name="The Broad Institute Genomics Platform"/>
            <consortium name="The Broad Institute Genome Sequencing Center for Infectious Disease"/>
            <person name="Wu L."/>
            <person name="Ma J."/>
        </authorList>
    </citation>
    <scope>NUCLEOTIDE SEQUENCE [LARGE SCALE GENOMIC DNA]</scope>
    <source>
        <strain evidence="1 2">JCM 10303</strain>
    </source>
</reference>
<organism evidence="1 2">
    <name type="scientific">Saccharopolyspora erythraea</name>
    <name type="common">Streptomyces erythraeus</name>
    <dbReference type="NCBI Taxonomy" id="1836"/>
    <lineage>
        <taxon>Bacteria</taxon>
        <taxon>Bacillati</taxon>
        <taxon>Actinomycetota</taxon>
        <taxon>Actinomycetes</taxon>
        <taxon>Pseudonocardiales</taxon>
        <taxon>Pseudonocardiaceae</taxon>
        <taxon>Saccharopolyspora</taxon>
    </lineage>
</organism>
<sequence length="59" mass="6498">MAALVLEPVIHLRAMAARPADYLPKASVPTRPFAWARSYRLLIGLLLRGQHTVAAHTAH</sequence>
<name>A0ABN1ECD0_SACER</name>
<keyword evidence="2" id="KW-1185">Reference proteome</keyword>
<comment type="caution">
    <text evidence="1">The sequence shown here is derived from an EMBL/GenBank/DDBJ whole genome shotgun (WGS) entry which is preliminary data.</text>
</comment>
<accession>A0ABN1ECD0</accession>
<evidence type="ECO:0000313" key="1">
    <source>
        <dbReference type="EMBL" id="GAA0563695.1"/>
    </source>
</evidence>
<gene>
    <name evidence="1" type="ORF">GCM10009533_69920</name>
</gene>